<feature type="transmembrane region" description="Helical" evidence="22">
    <location>
        <begin position="635"/>
        <end position="659"/>
    </location>
</feature>
<keyword evidence="6" id="KW-0597">Phosphoprotein</keyword>
<dbReference type="Pfam" id="PF23598">
    <property type="entry name" value="LRR_14"/>
    <property type="match status" value="1"/>
</dbReference>
<gene>
    <name evidence="24" type="ORF">M8C21_012323</name>
</gene>
<comment type="similarity">
    <text evidence="2">Belongs to the protein kinase superfamily. Ser/Thr protein kinase family.</text>
</comment>
<keyword evidence="9 22" id="KW-0812">Transmembrane</keyword>
<dbReference type="SUPFAM" id="SSF52058">
    <property type="entry name" value="L domain-like"/>
    <property type="match status" value="1"/>
</dbReference>
<dbReference type="GO" id="GO:0005524">
    <property type="term" value="F:ATP binding"/>
    <property type="evidence" value="ECO:0007669"/>
    <property type="project" value="UniProtKB-UniRule"/>
</dbReference>
<evidence type="ECO:0000256" key="5">
    <source>
        <dbReference type="ARBA" id="ARBA00022527"/>
    </source>
</evidence>
<dbReference type="InterPro" id="IPR055414">
    <property type="entry name" value="LRR_R13L4/SHOC2-like"/>
</dbReference>
<dbReference type="Pfam" id="PF07714">
    <property type="entry name" value="PK_Tyr_Ser-Thr"/>
    <property type="match status" value="1"/>
</dbReference>
<accession>A0AAD5GX10</accession>
<evidence type="ECO:0000256" key="11">
    <source>
        <dbReference type="ARBA" id="ARBA00022737"/>
    </source>
</evidence>
<evidence type="ECO:0000256" key="2">
    <source>
        <dbReference type="ARBA" id="ARBA00008684"/>
    </source>
</evidence>
<comment type="caution">
    <text evidence="24">The sequence shown here is derived from an EMBL/GenBank/DDBJ whole genome shotgun (WGS) entry which is preliminary data.</text>
</comment>
<evidence type="ECO:0000256" key="18">
    <source>
        <dbReference type="ARBA" id="ARBA00023180"/>
    </source>
</evidence>
<keyword evidence="4" id="KW-1003">Cell membrane</keyword>
<name>A0AAD5GX10_AMBAR</name>
<dbReference type="PROSITE" id="PS00107">
    <property type="entry name" value="PROTEIN_KINASE_ATP"/>
    <property type="match status" value="1"/>
</dbReference>
<comment type="subcellular location">
    <subcellularLocation>
        <location evidence="1">Cell membrane</location>
        <topology evidence="1">Single-pass membrane protein</topology>
    </subcellularLocation>
</comment>
<keyword evidence="7" id="KW-0433">Leucine-rich repeat</keyword>
<dbReference type="Pfam" id="PF00069">
    <property type="entry name" value="Pkinase"/>
    <property type="match status" value="1"/>
</dbReference>
<feature type="domain" description="Protein kinase" evidence="23">
    <location>
        <begin position="695"/>
        <end position="943"/>
    </location>
</feature>
<dbReference type="InterPro" id="IPR000719">
    <property type="entry name" value="Prot_kinase_dom"/>
</dbReference>
<sequence length="943" mass="103736">VLRNTRHTNLAKVITCCSGIDFQGNDFKAIVYEFMPNGNLDRWLHNPQSELHQLSLVQRVSIVLDVAYAVDYLHHHVGQTIVHCDLKPSNILLDEDIVAHVGDFGLSKILLSEYQHRYSSSSAGVRGTIGYAAPEYGIGIKVSKNADMYSFGIMLLEMMTRKKPTDVMFGEELSLHSYAENAIGDGALEIVDPVLLKDDQRIGLTTNKEEATGTGSGRVGRAVTIEDQTSAIWMYMIMWIILMVAAFSTLTHTNDARNNTAISDRMALLAIKSMIKDDPQGLMTSWNDSNTNFCQWESVACSRRHQRVTVLDLSSGGLTGTLSPSIGNLSFLREIDLFNNSFTGEIPPEIGHLFRLQVLGLHSNFFTGNIPATITNCSNLQVLHLGKNLLVGKIPTGIGSLSMLYFLALNSNILEGGIPPFIANLTLLETLSFGDCQLGGHFPDVFHRLTNLRRLAFAGNNLVGTIPPSLYNCSSLEEVYLDNNTLTGNQFTGTLPMTIGNLTNLQRLNLMNNSFSGSIPGDIPSSLGSCSSLQNLDISKNLFSGSFPSSLGSLRALENLDASHNNFTGEIPTYLEVIPLKNLNISFNDLEGEVSRKGVFANASSISILGNSRLCGGMPELQLPKCRSNKKKNKLSLAVILVISFGSVLFFVVMVLFYVCYPRKKKVEDGPQKSTSWEYLSQVSYNTLYNATNGFSTEYLIGEGSFSFVYKGCLDTDGVNIVAIKVLNLHHRSGAKSFISECEALRNARHRNLAKVITCCSGIDFQGNDFKAIVYEFMPNGSLDRWLHNPQSELHQLSLIQRVSIVLDVAYAVDYLHHHAGQTIVHCDLKPSNILLDEDMVAHVGDFGLSKILQFEHQHRYNSSSAGVRGTIGYAAPEYGVGSKVSKKADMYSYGIMLLEMMTRVSCSMEAPQNRMDTASVIQQLQLIKNAILGNSMLKSSSV</sequence>
<evidence type="ECO:0000256" key="6">
    <source>
        <dbReference type="ARBA" id="ARBA00022553"/>
    </source>
</evidence>
<evidence type="ECO:0000256" key="14">
    <source>
        <dbReference type="ARBA" id="ARBA00022840"/>
    </source>
</evidence>
<evidence type="ECO:0000256" key="13">
    <source>
        <dbReference type="ARBA" id="ARBA00022777"/>
    </source>
</evidence>
<protein>
    <recommendedName>
        <fullName evidence="3">non-specific serine/threonine protein kinase</fullName>
        <ecNumber evidence="3">2.7.11.1</ecNumber>
    </recommendedName>
</protein>
<evidence type="ECO:0000256" key="9">
    <source>
        <dbReference type="ARBA" id="ARBA00022692"/>
    </source>
</evidence>
<dbReference type="PANTHER" id="PTHR27008">
    <property type="entry name" value="OS04G0122200 PROTEIN"/>
    <property type="match status" value="1"/>
</dbReference>
<dbReference type="GO" id="GO:0005886">
    <property type="term" value="C:plasma membrane"/>
    <property type="evidence" value="ECO:0007669"/>
    <property type="project" value="UniProtKB-SubCell"/>
</dbReference>
<keyword evidence="11" id="KW-0677">Repeat</keyword>
<dbReference type="Gene3D" id="3.30.200.20">
    <property type="entry name" value="Phosphorylase Kinase, domain 1"/>
    <property type="match status" value="1"/>
</dbReference>
<evidence type="ECO:0000256" key="10">
    <source>
        <dbReference type="ARBA" id="ARBA00022729"/>
    </source>
</evidence>
<evidence type="ECO:0000256" key="20">
    <source>
        <dbReference type="ARBA" id="ARBA00048679"/>
    </source>
</evidence>
<dbReference type="InterPro" id="IPR001611">
    <property type="entry name" value="Leu-rich_rpt"/>
</dbReference>
<evidence type="ECO:0000256" key="16">
    <source>
        <dbReference type="ARBA" id="ARBA00023136"/>
    </source>
</evidence>
<keyword evidence="8" id="KW-0808">Transferase</keyword>
<dbReference type="InterPro" id="IPR017441">
    <property type="entry name" value="Protein_kinase_ATP_BS"/>
</dbReference>
<dbReference type="EC" id="2.7.11.1" evidence="3"/>
<evidence type="ECO:0000256" key="19">
    <source>
        <dbReference type="ARBA" id="ARBA00047899"/>
    </source>
</evidence>
<dbReference type="GO" id="GO:0004674">
    <property type="term" value="F:protein serine/threonine kinase activity"/>
    <property type="evidence" value="ECO:0007669"/>
    <property type="project" value="UniProtKB-KW"/>
</dbReference>
<evidence type="ECO:0000256" key="15">
    <source>
        <dbReference type="ARBA" id="ARBA00022989"/>
    </source>
</evidence>
<evidence type="ECO:0000256" key="17">
    <source>
        <dbReference type="ARBA" id="ARBA00023170"/>
    </source>
</evidence>
<evidence type="ECO:0000313" key="25">
    <source>
        <dbReference type="Proteomes" id="UP001206925"/>
    </source>
</evidence>
<dbReference type="Gene3D" id="3.80.10.10">
    <property type="entry name" value="Ribonuclease Inhibitor"/>
    <property type="match status" value="3"/>
</dbReference>
<evidence type="ECO:0000256" key="21">
    <source>
        <dbReference type="PROSITE-ProRule" id="PRU10141"/>
    </source>
</evidence>
<dbReference type="EMBL" id="JAMZMK010002581">
    <property type="protein sequence ID" value="KAI7754753.1"/>
    <property type="molecule type" value="Genomic_DNA"/>
</dbReference>
<keyword evidence="12 21" id="KW-0547">Nucleotide-binding</keyword>
<keyword evidence="18" id="KW-0325">Glycoprotein</keyword>
<dbReference type="FunFam" id="3.80.10.10:FF:000383">
    <property type="entry name" value="Leucine-rich repeat receptor protein kinase EMS1"/>
    <property type="match status" value="1"/>
</dbReference>
<evidence type="ECO:0000256" key="4">
    <source>
        <dbReference type="ARBA" id="ARBA00022475"/>
    </source>
</evidence>
<dbReference type="Proteomes" id="UP001206925">
    <property type="component" value="Unassembled WGS sequence"/>
</dbReference>
<evidence type="ECO:0000256" key="7">
    <source>
        <dbReference type="ARBA" id="ARBA00022614"/>
    </source>
</evidence>
<dbReference type="InterPro" id="IPR011009">
    <property type="entry name" value="Kinase-like_dom_sf"/>
</dbReference>
<feature type="transmembrane region" description="Helical" evidence="22">
    <location>
        <begin position="232"/>
        <end position="250"/>
    </location>
</feature>
<organism evidence="24 25">
    <name type="scientific">Ambrosia artemisiifolia</name>
    <name type="common">Common ragweed</name>
    <dbReference type="NCBI Taxonomy" id="4212"/>
    <lineage>
        <taxon>Eukaryota</taxon>
        <taxon>Viridiplantae</taxon>
        <taxon>Streptophyta</taxon>
        <taxon>Embryophyta</taxon>
        <taxon>Tracheophyta</taxon>
        <taxon>Spermatophyta</taxon>
        <taxon>Magnoliopsida</taxon>
        <taxon>eudicotyledons</taxon>
        <taxon>Gunneridae</taxon>
        <taxon>Pentapetalae</taxon>
        <taxon>asterids</taxon>
        <taxon>campanulids</taxon>
        <taxon>Asterales</taxon>
        <taxon>Asteraceae</taxon>
        <taxon>Asteroideae</taxon>
        <taxon>Heliantheae alliance</taxon>
        <taxon>Heliantheae</taxon>
        <taxon>Ambrosia</taxon>
    </lineage>
</organism>
<evidence type="ECO:0000313" key="24">
    <source>
        <dbReference type="EMBL" id="KAI7754753.1"/>
    </source>
</evidence>
<dbReference type="Pfam" id="PF08263">
    <property type="entry name" value="LRRNT_2"/>
    <property type="match status" value="1"/>
</dbReference>
<evidence type="ECO:0000256" key="1">
    <source>
        <dbReference type="ARBA" id="ARBA00004162"/>
    </source>
</evidence>
<dbReference type="FunFam" id="1.10.510.10:FF:000358">
    <property type="entry name" value="Putative leucine-rich repeat receptor-like serine/threonine-protein kinase"/>
    <property type="match status" value="2"/>
</dbReference>
<dbReference type="InterPro" id="IPR001245">
    <property type="entry name" value="Ser-Thr/Tyr_kinase_cat_dom"/>
</dbReference>
<evidence type="ECO:0000256" key="22">
    <source>
        <dbReference type="SAM" id="Phobius"/>
    </source>
</evidence>
<dbReference type="FunFam" id="3.30.200.20:FF:000432">
    <property type="entry name" value="LRR receptor-like serine/threonine-protein kinase EFR"/>
    <property type="match status" value="1"/>
</dbReference>
<dbReference type="InterPro" id="IPR013210">
    <property type="entry name" value="LRR_N_plant-typ"/>
</dbReference>
<evidence type="ECO:0000259" key="23">
    <source>
        <dbReference type="PROSITE" id="PS50011"/>
    </source>
</evidence>
<dbReference type="PANTHER" id="PTHR27008:SF596">
    <property type="entry name" value="OS02G0215500 PROTEIN"/>
    <property type="match status" value="1"/>
</dbReference>
<keyword evidence="17" id="KW-0675">Receptor</keyword>
<keyword evidence="14 21" id="KW-0067">ATP-binding</keyword>
<dbReference type="FunFam" id="3.80.10.10:FF:000095">
    <property type="entry name" value="LRR receptor-like serine/threonine-protein kinase GSO1"/>
    <property type="match status" value="1"/>
</dbReference>
<evidence type="ECO:0000256" key="3">
    <source>
        <dbReference type="ARBA" id="ARBA00012513"/>
    </source>
</evidence>
<evidence type="ECO:0000256" key="8">
    <source>
        <dbReference type="ARBA" id="ARBA00022679"/>
    </source>
</evidence>
<dbReference type="PROSITE" id="PS50011">
    <property type="entry name" value="PROTEIN_KINASE_DOM"/>
    <property type="match status" value="2"/>
</dbReference>
<comment type="catalytic activity">
    <reaction evidence="19">
        <text>L-threonyl-[protein] + ATP = O-phospho-L-threonyl-[protein] + ADP + H(+)</text>
        <dbReference type="Rhea" id="RHEA:46608"/>
        <dbReference type="Rhea" id="RHEA-COMP:11060"/>
        <dbReference type="Rhea" id="RHEA-COMP:11605"/>
        <dbReference type="ChEBI" id="CHEBI:15378"/>
        <dbReference type="ChEBI" id="CHEBI:30013"/>
        <dbReference type="ChEBI" id="CHEBI:30616"/>
        <dbReference type="ChEBI" id="CHEBI:61977"/>
        <dbReference type="ChEBI" id="CHEBI:456216"/>
        <dbReference type="EC" id="2.7.11.1"/>
    </reaction>
</comment>
<dbReference type="AlphaFoldDB" id="A0AAD5GX10"/>
<dbReference type="SMART" id="SM00220">
    <property type="entry name" value="S_TKc"/>
    <property type="match status" value="2"/>
</dbReference>
<keyword evidence="25" id="KW-1185">Reference proteome</keyword>
<evidence type="ECO:0000256" key="12">
    <source>
        <dbReference type="ARBA" id="ARBA00022741"/>
    </source>
</evidence>
<dbReference type="InterPro" id="IPR032675">
    <property type="entry name" value="LRR_dom_sf"/>
</dbReference>
<dbReference type="InterPro" id="IPR008271">
    <property type="entry name" value="Ser/Thr_kinase_AS"/>
</dbReference>
<dbReference type="Pfam" id="PF00560">
    <property type="entry name" value="LRR_1"/>
    <property type="match status" value="1"/>
</dbReference>
<dbReference type="InterPro" id="IPR051809">
    <property type="entry name" value="Plant_receptor-like_S/T_kinase"/>
</dbReference>
<dbReference type="SUPFAM" id="SSF56112">
    <property type="entry name" value="Protein kinase-like (PK-like)"/>
    <property type="match status" value="2"/>
</dbReference>
<keyword evidence="13" id="KW-0418">Kinase</keyword>
<keyword evidence="15 22" id="KW-1133">Transmembrane helix</keyword>
<feature type="domain" description="Protein kinase" evidence="23">
    <location>
        <begin position="1"/>
        <end position="213"/>
    </location>
</feature>
<keyword evidence="5" id="KW-0723">Serine/threonine-protein kinase</keyword>
<dbReference type="Gene3D" id="1.10.510.10">
    <property type="entry name" value="Transferase(Phosphotransferase) domain 1"/>
    <property type="match status" value="2"/>
</dbReference>
<reference evidence="24" key="1">
    <citation type="submission" date="2022-06" db="EMBL/GenBank/DDBJ databases">
        <title>Uncovering the hologenomic basis of an extraordinary plant invasion.</title>
        <authorList>
            <person name="Bieker V.C."/>
            <person name="Martin M.D."/>
            <person name="Gilbert T."/>
            <person name="Hodgins K."/>
            <person name="Battlay P."/>
            <person name="Petersen B."/>
            <person name="Wilson J."/>
        </authorList>
    </citation>
    <scope>NUCLEOTIDE SEQUENCE</scope>
    <source>
        <strain evidence="24">AA19_3_7</strain>
        <tissue evidence="24">Leaf</tissue>
    </source>
</reference>
<feature type="binding site" evidence="21">
    <location>
        <position position="725"/>
    </location>
    <ligand>
        <name>ATP</name>
        <dbReference type="ChEBI" id="CHEBI:30616"/>
    </ligand>
</feature>
<comment type="catalytic activity">
    <reaction evidence="20">
        <text>L-seryl-[protein] + ATP = O-phospho-L-seryl-[protein] + ADP + H(+)</text>
        <dbReference type="Rhea" id="RHEA:17989"/>
        <dbReference type="Rhea" id="RHEA-COMP:9863"/>
        <dbReference type="Rhea" id="RHEA-COMP:11604"/>
        <dbReference type="ChEBI" id="CHEBI:15378"/>
        <dbReference type="ChEBI" id="CHEBI:29999"/>
        <dbReference type="ChEBI" id="CHEBI:30616"/>
        <dbReference type="ChEBI" id="CHEBI:83421"/>
        <dbReference type="ChEBI" id="CHEBI:456216"/>
        <dbReference type="EC" id="2.7.11.1"/>
    </reaction>
</comment>
<proteinExistence type="inferred from homology"/>
<dbReference type="PROSITE" id="PS00108">
    <property type="entry name" value="PROTEIN_KINASE_ST"/>
    <property type="match status" value="2"/>
</dbReference>
<keyword evidence="16 22" id="KW-0472">Membrane</keyword>
<feature type="non-terminal residue" evidence="24">
    <location>
        <position position="943"/>
    </location>
</feature>
<keyword evidence="10" id="KW-0732">Signal</keyword>